<accession>A0A381N1U8</accession>
<evidence type="ECO:0000259" key="4">
    <source>
        <dbReference type="Pfam" id="PF00296"/>
    </source>
</evidence>
<keyword evidence="1" id="KW-0285">Flavoprotein</keyword>
<feature type="domain" description="Luciferase-like" evidence="4">
    <location>
        <begin position="1"/>
        <end position="323"/>
    </location>
</feature>
<dbReference type="Gene3D" id="3.20.20.30">
    <property type="entry name" value="Luciferase-like domain"/>
    <property type="match status" value="1"/>
</dbReference>
<keyword evidence="2" id="KW-0560">Oxidoreductase</keyword>
<dbReference type="PANTHER" id="PTHR30137">
    <property type="entry name" value="LUCIFERASE-LIKE MONOOXYGENASE"/>
    <property type="match status" value="1"/>
</dbReference>
<dbReference type="InterPro" id="IPR011251">
    <property type="entry name" value="Luciferase-like_dom"/>
</dbReference>
<protein>
    <recommendedName>
        <fullName evidence="4">Luciferase-like domain-containing protein</fullName>
    </recommendedName>
</protein>
<dbReference type="InterPro" id="IPR036661">
    <property type="entry name" value="Luciferase-like_sf"/>
</dbReference>
<proteinExistence type="predicted"/>
<name>A0A381N1U8_9ZZZZ</name>
<dbReference type="GO" id="GO:0004497">
    <property type="term" value="F:monooxygenase activity"/>
    <property type="evidence" value="ECO:0007669"/>
    <property type="project" value="UniProtKB-KW"/>
</dbReference>
<reference evidence="5" key="1">
    <citation type="submission" date="2018-05" db="EMBL/GenBank/DDBJ databases">
        <authorList>
            <person name="Lanie J.A."/>
            <person name="Ng W.-L."/>
            <person name="Kazmierczak K.M."/>
            <person name="Andrzejewski T.M."/>
            <person name="Davidsen T.M."/>
            <person name="Wayne K.J."/>
            <person name="Tettelin H."/>
            <person name="Glass J.I."/>
            <person name="Rusch D."/>
            <person name="Podicherti R."/>
            <person name="Tsui H.-C.T."/>
            <person name="Winkler M.E."/>
        </authorList>
    </citation>
    <scope>NUCLEOTIDE SEQUENCE</scope>
</reference>
<dbReference type="Pfam" id="PF00296">
    <property type="entry name" value="Bac_luciferase"/>
    <property type="match status" value="1"/>
</dbReference>
<dbReference type="GO" id="GO:0016705">
    <property type="term" value="F:oxidoreductase activity, acting on paired donors, with incorporation or reduction of molecular oxygen"/>
    <property type="evidence" value="ECO:0007669"/>
    <property type="project" value="InterPro"/>
</dbReference>
<dbReference type="SUPFAM" id="SSF51679">
    <property type="entry name" value="Bacterial luciferase-like"/>
    <property type="match status" value="1"/>
</dbReference>
<dbReference type="EMBL" id="UINC01000070">
    <property type="protein sequence ID" value="SUZ48485.1"/>
    <property type="molecule type" value="Genomic_DNA"/>
</dbReference>
<dbReference type="InterPro" id="IPR050766">
    <property type="entry name" value="Bact_Lucif_Oxidored"/>
</dbReference>
<keyword evidence="3" id="KW-0503">Monooxygenase</keyword>
<gene>
    <name evidence="5" type="ORF">METZ01_LOCUS1339</name>
</gene>
<dbReference type="PANTHER" id="PTHR30137:SF16">
    <property type="entry name" value="BLL0895 PROTEIN"/>
    <property type="match status" value="1"/>
</dbReference>
<dbReference type="GO" id="GO:0005829">
    <property type="term" value="C:cytosol"/>
    <property type="evidence" value="ECO:0007669"/>
    <property type="project" value="TreeGrafter"/>
</dbReference>
<evidence type="ECO:0000313" key="5">
    <source>
        <dbReference type="EMBL" id="SUZ48485.1"/>
    </source>
</evidence>
<organism evidence="5">
    <name type="scientific">marine metagenome</name>
    <dbReference type="NCBI Taxonomy" id="408172"/>
    <lineage>
        <taxon>unclassified sequences</taxon>
        <taxon>metagenomes</taxon>
        <taxon>ecological metagenomes</taxon>
    </lineage>
</organism>
<dbReference type="AlphaFoldDB" id="A0A381N1U8"/>
<evidence type="ECO:0000256" key="1">
    <source>
        <dbReference type="ARBA" id="ARBA00022630"/>
    </source>
</evidence>
<evidence type="ECO:0000256" key="2">
    <source>
        <dbReference type="ARBA" id="ARBA00023002"/>
    </source>
</evidence>
<evidence type="ECO:0000256" key="3">
    <source>
        <dbReference type="ARBA" id="ARBA00023033"/>
    </source>
</evidence>
<sequence length="368" mass="41289">MELGLFAQPVHRPEKPWLQALNEDREAVILADQLGFSEAWIGEHFTTKVEQIPSPLMFMATLLRDAPSIRFATGVINLPYHNPVVVAAEVAQFDQLSGGRLILGIGPGGLMSDAELFGNKEMPERYRIALEGLDLMTRLWQEEAPLNHHGEFYDFSLEKRVWLSHGVGSMAKPFQQPHPPIALAMVGPGGLTAQTIAERSFIPISANFVPIENVVAQWRDYSQARQNIGKPADRDIWRVCRNILVTDSDSQAEDILSDPDGAFSYYYRYIRGVRQIEEFRDQQAEPIERLNQLLEVPQALTDCVIAGSATTVLDRLIDMTDTLGRFGTLVMVAHDWDDAALWQSSMRKLATDIMPELSRHADQLPALD</sequence>